<comment type="similarity">
    <text evidence="9">Belongs to the SecE/SEC61-gamma family.</text>
</comment>
<gene>
    <name evidence="9 10" type="primary">secE</name>
    <name evidence="10" type="ORF">DM558_14245</name>
</gene>
<keyword evidence="2 9" id="KW-0813">Transport</keyword>
<dbReference type="GO" id="GO:0009306">
    <property type="term" value="P:protein secretion"/>
    <property type="evidence" value="ECO:0007669"/>
    <property type="project" value="UniProtKB-UniRule"/>
</dbReference>
<dbReference type="GO" id="GO:0043952">
    <property type="term" value="P:protein transport by the Sec complex"/>
    <property type="evidence" value="ECO:0007669"/>
    <property type="project" value="UniProtKB-UniRule"/>
</dbReference>
<evidence type="ECO:0000256" key="3">
    <source>
        <dbReference type="ARBA" id="ARBA00022475"/>
    </source>
</evidence>
<dbReference type="Proteomes" id="UP000273143">
    <property type="component" value="Chromosome"/>
</dbReference>
<dbReference type="Pfam" id="PF00584">
    <property type="entry name" value="SecE"/>
    <property type="match status" value="1"/>
</dbReference>
<accession>A0A3Q9JKS5</accession>
<keyword evidence="4 9" id="KW-0812">Transmembrane</keyword>
<feature type="transmembrane region" description="Helical" evidence="9">
    <location>
        <begin position="95"/>
        <end position="123"/>
    </location>
</feature>
<dbReference type="HAMAP" id="MF_00422">
    <property type="entry name" value="SecE"/>
    <property type="match status" value="1"/>
</dbReference>
<dbReference type="AlphaFoldDB" id="A0A3Q9JKS5"/>
<dbReference type="GO" id="GO:0005886">
    <property type="term" value="C:plasma membrane"/>
    <property type="evidence" value="ECO:0007669"/>
    <property type="project" value="UniProtKB-UniRule"/>
</dbReference>
<dbReference type="PANTHER" id="PTHR33910">
    <property type="entry name" value="PROTEIN TRANSLOCASE SUBUNIT SECE"/>
    <property type="match status" value="1"/>
</dbReference>
<dbReference type="InterPro" id="IPR001901">
    <property type="entry name" value="Translocase_SecE/Sec61-g"/>
</dbReference>
<dbReference type="KEGG" id="emo:DM558_14245"/>
<evidence type="ECO:0000256" key="8">
    <source>
        <dbReference type="ARBA" id="ARBA00023136"/>
    </source>
</evidence>
<dbReference type="InterPro" id="IPR005807">
    <property type="entry name" value="SecE_bac"/>
</dbReference>
<evidence type="ECO:0000256" key="1">
    <source>
        <dbReference type="ARBA" id="ARBA00004370"/>
    </source>
</evidence>
<keyword evidence="11" id="KW-1185">Reference proteome</keyword>
<dbReference type="EMBL" id="CP029822">
    <property type="protein sequence ID" value="AZS51853.1"/>
    <property type="molecule type" value="Genomic_DNA"/>
</dbReference>
<name>A0A3Q9JKS5_9GAMM</name>
<comment type="function">
    <text evidence="9">Essential subunit of the Sec protein translocation channel SecYEG. Clamps together the 2 halves of SecY. May contact the channel plug during translocation.</text>
</comment>
<organism evidence="10 11">
    <name type="scientific">Entomomonas moraniae</name>
    <dbReference type="NCBI Taxonomy" id="2213226"/>
    <lineage>
        <taxon>Bacteria</taxon>
        <taxon>Pseudomonadati</taxon>
        <taxon>Pseudomonadota</taxon>
        <taxon>Gammaproteobacteria</taxon>
        <taxon>Pseudomonadales</taxon>
        <taxon>Pseudomonadaceae</taxon>
        <taxon>Entomomonas</taxon>
    </lineage>
</organism>
<evidence type="ECO:0000256" key="2">
    <source>
        <dbReference type="ARBA" id="ARBA00022448"/>
    </source>
</evidence>
<evidence type="ECO:0000256" key="6">
    <source>
        <dbReference type="ARBA" id="ARBA00022989"/>
    </source>
</evidence>
<evidence type="ECO:0000256" key="5">
    <source>
        <dbReference type="ARBA" id="ARBA00022927"/>
    </source>
</evidence>
<evidence type="ECO:0000256" key="9">
    <source>
        <dbReference type="HAMAP-Rule" id="MF_00422"/>
    </source>
</evidence>
<comment type="caution">
    <text evidence="9">Lacks conserved residue(s) required for the propagation of feature annotation.</text>
</comment>
<sequence length="124" mass="13708">MNTKVEAQNYRLDPLKWIVIAILIAVGVVGNWYFASIGLSIFYRVVGLIVLAAIAILIGIKTQKGQAIFALLKSSRAEMRKVVWPSRQETKQTTLIVVVVVLITALILWGLDTLFGWLVSLIVG</sequence>
<proteinExistence type="inferred from homology"/>
<keyword evidence="8 9" id="KW-0472">Membrane</keyword>
<evidence type="ECO:0000256" key="7">
    <source>
        <dbReference type="ARBA" id="ARBA00023010"/>
    </source>
</evidence>
<dbReference type="NCBIfam" id="TIGR00964">
    <property type="entry name" value="secE_bact"/>
    <property type="match status" value="1"/>
</dbReference>
<dbReference type="InterPro" id="IPR038379">
    <property type="entry name" value="SecE_sf"/>
</dbReference>
<comment type="subunit">
    <text evidence="9">Component of the Sec protein translocase complex. Heterotrimer consisting of SecY, SecE and SecG subunits. The heterotrimers can form oligomers, although 1 heterotrimer is thought to be able to translocate proteins. Interacts with the ribosome. Interacts with SecDF, and other proteins may be involved. Interacts with SecA.</text>
</comment>
<feature type="transmembrane region" description="Helical" evidence="9">
    <location>
        <begin position="41"/>
        <end position="60"/>
    </location>
</feature>
<comment type="subcellular location">
    <subcellularLocation>
        <location evidence="1">Membrane</location>
    </subcellularLocation>
</comment>
<evidence type="ECO:0000256" key="4">
    <source>
        <dbReference type="ARBA" id="ARBA00022692"/>
    </source>
</evidence>
<protein>
    <recommendedName>
        <fullName evidence="9">Protein translocase subunit SecE</fullName>
    </recommendedName>
</protein>
<dbReference type="Gene3D" id="1.20.5.1030">
    <property type="entry name" value="Preprotein translocase secy subunit"/>
    <property type="match status" value="1"/>
</dbReference>
<reference evidence="11" key="1">
    <citation type="submission" date="2018-06" db="EMBL/GenBank/DDBJ databases">
        <title>Complete genome of Pseudomonas insecticola strain QZS01.</title>
        <authorList>
            <person name="Wang J."/>
            <person name="Su Q."/>
        </authorList>
    </citation>
    <scope>NUCLEOTIDE SEQUENCE [LARGE SCALE GENOMIC DNA]</scope>
    <source>
        <strain evidence="11">QZS01</strain>
    </source>
</reference>
<dbReference type="GO" id="GO:0008320">
    <property type="term" value="F:protein transmembrane transporter activity"/>
    <property type="evidence" value="ECO:0007669"/>
    <property type="project" value="UniProtKB-UniRule"/>
</dbReference>
<dbReference type="PANTHER" id="PTHR33910:SF1">
    <property type="entry name" value="PROTEIN TRANSLOCASE SUBUNIT SECE"/>
    <property type="match status" value="1"/>
</dbReference>
<dbReference type="PRINTS" id="PR01650">
    <property type="entry name" value="SECETRNLCASE"/>
</dbReference>
<keyword evidence="3 9" id="KW-1003">Cell membrane</keyword>
<evidence type="ECO:0000313" key="11">
    <source>
        <dbReference type="Proteomes" id="UP000273143"/>
    </source>
</evidence>
<keyword evidence="6 9" id="KW-1133">Transmembrane helix</keyword>
<dbReference type="GO" id="GO:0065002">
    <property type="term" value="P:intracellular protein transmembrane transport"/>
    <property type="evidence" value="ECO:0007669"/>
    <property type="project" value="UniProtKB-UniRule"/>
</dbReference>
<evidence type="ECO:0000313" key="10">
    <source>
        <dbReference type="EMBL" id="AZS51853.1"/>
    </source>
</evidence>
<dbReference type="RefSeq" id="WP_127164538.1">
    <property type="nucleotide sequence ID" value="NZ_CP029822.1"/>
</dbReference>
<dbReference type="GO" id="GO:0006605">
    <property type="term" value="P:protein targeting"/>
    <property type="evidence" value="ECO:0007669"/>
    <property type="project" value="UniProtKB-UniRule"/>
</dbReference>
<keyword evidence="5 9" id="KW-0653">Protein transport</keyword>
<feature type="transmembrane region" description="Helical" evidence="9">
    <location>
        <begin position="17"/>
        <end position="35"/>
    </location>
</feature>
<keyword evidence="7 9" id="KW-0811">Translocation</keyword>